<organism evidence="4 5">
    <name type="scientific">Rhizobium rhizogenes (strain K84 / ATCC BAA-868)</name>
    <name type="common">Agrobacterium radiobacter</name>
    <dbReference type="NCBI Taxonomy" id="311403"/>
    <lineage>
        <taxon>Bacteria</taxon>
        <taxon>Pseudomonadati</taxon>
        <taxon>Pseudomonadota</taxon>
        <taxon>Alphaproteobacteria</taxon>
        <taxon>Hyphomicrobiales</taxon>
        <taxon>Rhizobiaceae</taxon>
        <taxon>Rhizobium/Agrobacterium group</taxon>
        <taxon>Rhizobium</taxon>
    </lineage>
</organism>
<sequence>MSVTRRPHRPCLILPGTLMSEAKTAKSRSKSVDIEVADQAVSSAPVERPRLRDAERTSKAILAAATKEFAERGYGGARVDAIAERAKINKRMLYHYFGGKDALYVAVLEGSYVAIRSAESRLDLSHRSPTEGMRELVVFTWKYFLDHPEFLGILSTENMQKARFLKRSARIFELHSPLVAEISGLLDRGVATGDFRSGCDPVKIYMSIAALGSFFLTNRWTLSTIFQRNLSEKSEIDAWGEHIIEVIFAYLRP</sequence>
<feature type="domain" description="HTH tetR-type" evidence="3">
    <location>
        <begin position="55"/>
        <end position="115"/>
    </location>
</feature>
<evidence type="ECO:0000313" key="5">
    <source>
        <dbReference type="Proteomes" id="UP000001600"/>
    </source>
</evidence>
<dbReference type="SUPFAM" id="SSF48498">
    <property type="entry name" value="Tetracyclin repressor-like, C-terminal domain"/>
    <property type="match status" value="1"/>
</dbReference>
<dbReference type="PROSITE" id="PS50977">
    <property type="entry name" value="HTH_TETR_2"/>
    <property type="match status" value="1"/>
</dbReference>
<evidence type="ECO:0000313" key="4">
    <source>
        <dbReference type="EMBL" id="ACM29852.1"/>
    </source>
</evidence>
<dbReference type="Proteomes" id="UP000001600">
    <property type="component" value="Chromosome 2"/>
</dbReference>
<dbReference type="InterPro" id="IPR050109">
    <property type="entry name" value="HTH-type_TetR-like_transc_reg"/>
</dbReference>
<accession>B9JIW0</accession>
<proteinExistence type="predicted"/>
<dbReference type="PRINTS" id="PR00455">
    <property type="entry name" value="HTHTETR"/>
</dbReference>
<dbReference type="InterPro" id="IPR001647">
    <property type="entry name" value="HTH_TetR"/>
</dbReference>
<dbReference type="InterPro" id="IPR041474">
    <property type="entry name" value="NicS_C"/>
</dbReference>
<dbReference type="HOGENOM" id="CLU_069356_1_2_5"/>
<dbReference type="Gene3D" id="1.10.357.10">
    <property type="entry name" value="Tetracycline Repressor, domain 2"/>
    <property type="match status" value="1"/>
</dbReference>
<dbReference type="PANTHER" id="PTHR30328">
    <property type="entry name" value="TRANSCRIPTIONAL REPRESSOR"/>
    <property type="match status" value="1"/>
</dbReference>
<dbReference type="Pfam" id="PF00440">
    <property type="entry name" value="TetR_N"/>
    <property type="match status" value="1"/>
</dbReference>
<evidence type="ECO:0000256" key="2">
    <source>
        <dbReference type="PROSITE-ProRule" id="PRU00335"/>
    </source>
</evidence>
<dbReference type="SUPFAM" id="SSF46689">
    <property type="entry name" value="Homeodomain-like"/>
    <property type="match status" value="1"/>
</dbReference>
<keyword evidence="1 2" id="KW-0238">DNA-binding</keyword>
<dbReference type="AlphaFoldDB" id="B9JIW0"/>
<gene>
    <name evidence="4" type="ordered locus">Arad_8624</name>
</gene>
<dbReference type="GO" id="GO:0003677">
    <property type="term" value="F:DNA binding"/>
    <property type="evidence" value="ECO:0007669"/>
    <property type="project" value="UniProtKB-UniRule"/>
</dbReference>
<dbReference type="EMBL" id="CP000629">
    <property type="protein sequence ID" value="ACM29852.1"/>
    <property type="molecule type" value="Genomic_DNA"/>
</dbReference>
<protein>
    <submittedName>
        <fullName evidence="4">Transcriptional regulator protein</fullName>
    </submittedName>
</protein>
<dbReference type="Pfam" id="PF17938">
    <property type="entry name" value="TetR_C_29"/>
    <property type="match status" value="1"/>
</dbReference>
<dbReference type="PANTHER" id="PTHR30328:SF54">
    <property type="entry name" value="HTH-TYPE TRANSCRIPTIONAL REPRESSOR SCO4008"/>
    <property type="match status" value="1"/>
</dbReference>
<reference evidence="4 5" key="1">
    <citation type="journal article" date="2009" name="J. Bacteriol.">
        <title>Genome sequences of three Agrobacterium biovars help elucidate the evolution of multichromosome genomes in bacteria.</title>
        <authorList>
            <person name="Slater S.C."/>
            <person name="Goldman B.S."/>
            <person name="Goodner B."/>
            <person name="Setubal J.C."/>
            <person name="Farrand S.K."/>
            <person name="Nester E.W."/>
            <person name="Burr T.J."/>
            <person name="Banta L."/>
            <person name="Dickerman A.W."/>
            <person name="Paulsen I."/>
            <person name="Otten L."/>
            <person name="Suen G."/>
            <person name="Welch R."/>
            <person name="Almeida N.F."/>
            <person name="Arnold F."/>
            <person name="Burton O.T."/>
            <person name="Du Z."/>
            <person name="Ewing A."/>
            <person name="Godsy E."/>
            <person name="Heisel S."/>
            <person name="Houmiel K.L."/>
            <person name="Jhaveri J."/>
            <person name="Lu J."/>
            <person name="Miller N.M."/>
            <person name="Norton S."/>
            <person name="Chen Q."/>
            <person name="Phoolcharoen W."/>
            <person name="Ohlin V."/>
            <person name="Ondrusek D."/>
            <person name="Pride N."/>
            <person name="Stricklin S.L."/>
            <person name="Sun J."/>
            <person name="Wheeler C."/>
            <person name="Wilson L."/>
            <person name="Zhu H."/>
            <person name="Wood D.W."/>
        </authorList>
    </citation>
    <scope>NUCLEOTIDE SEQUENCE [LARGE SCALE GENOMIC DNA]</scope>
    <source>
        <strain evidence="5">K84 / ATCC BAA-868</strain>
    </source>
</reference>
<dbReference type="eggNOG" id="COG1309">
    <property type="taxonomic scope" value="Bacteria"/>
</dbReference>
<dbReference type="KEGG" id="ara:Arad_8624"/>
<name>B9JIW0_RHIR8</name>
<evidence type="ECO:0000259" key="3">
    <source>
        <dbReference type="PROSITE" id="PS50977"/>
    </source>
</evidence>
<feature type="DNA-binding region" description="H-T-H motif" evidence="2">
    <location>
        <begin position="78"/>
        <end position="97"/>
    </location>
</feature>
<dbReference type="InterPro" id="IPR009057">
    <property type="entry name" value="Homeodomain-like_sf"/>
</dbReference>
<evidence type="ECO:0000256" key="1">
    <source>
        <dbReference type="ARBA" id="ARBA00023125"/>
    </source>
</evidence>
<dbReference type="STRING" id="311403.Arad_8624"/>
<dbReference type="InterPro" id="IPR036271">
    <property type="entry name" value="Tet_transcr_reg_TetR-rel_C_sf"/>
</dbReference>